<accession>A0ABR1B6H8</accession>
<proteinExistence type="predicted"/>
<keyword evidence="2" id="KW-1185">Reference proteome</keyword>
<gene>
    <name evidence="1" type="ORF">RUM44_000979</name>
</gene>
<sequence>MQRTRHKHLDNLKFVRYKMTISADKYRVIYRTSCAYMSSSKIVPLPPGPQFNPPGEHHPEGFETFKEKPLLLILRLRLICSSKE</sequence>
<dbReference type="Proteomes" id="UP001359485">
    <property type="component" value="Unassembled WGS sequence"/>
</dbReference>
<evidence type="ECO:0000313" key="1">
    <source>
        <dbReference type="EMBL" id="KAK6635725.1"/>
    </source>
</evidence>
<reference evidence="1 2" key="1">
    <citation type="submission" date="2023-09" db="EMBL/GenBank/DDBJ databases">
        <title>Genomes of two closely related lineages of the louse Polyplax serrata with different host specificities.</title>
        <authorList>
            <person name="Martinu J."/>
            <person name="Tarabai H."/>
            <person name="Stefka J."/>
            <person name="Hypsa V."/>
        </authorList>
    </citation>
    <scope>NUCLEOTIDE SEQUENCE [LARGE SCALE GENOMIC DNA]</scope>
    <source>
        <strain evidence="1">98ZLc_SE</strain>
    </source>
</reference>
<name>A0ABR1B6H8_POLSC</name>
<organism evidence="1 2">
    <name type="scientific">Polyplax serrata</name>
    <name type="common">Common mouse louse</name>
    <dbReference type="NCBI Taxonomy" id="468196"/>
    <lineage>
        <taxon>Eukaryota</taxon>
        <taxon>Metazoa</taxon>
        <taxon>Ecdysozoa</taxon>
        <taxon>Arthropoda</taxon>
        <taxon>Hexapoda</taxon>
        <taxon>Insecta</taxon>
        <taxon>Pterygota</taxon>
        <taxon>Neoptera</taxon>
        <taxon>Paraneoptera</taxon>
        <taxon>Psocodea</taxon>
        <taxon>Troctomorpha</taxon>
        <taxon>Phthiraptera</taxon>
        <taxon>Anoplura</taxon>
        <taxon>Polyplacidae</taxon>
        <taxon>Polyplax</taxon>
    </lineage>
</organism>
<evidence type="ECO:0000313" key="2">
    <source>
        <dbReference type="Proteomes" id="UP001359485"/>
    </source>
</evidence>
<comment type="caution">
    <text evidence="1">The sequence shown here is derived from an EMBL/GenBank/DDBJ whole genome shotgun (WGS) entry which is preliminary data.</text>
</comment>
<protein>
    <submittedName>
        <fullName evidence="1">Uncharacterized protein</fullName>
    </submittedName>
</protein>
<dbReference type="EMBL" id="JAWJWF010000003">
    <property type="protein sequence ID" value="KAK6635725.1"/>
    <property type="molecule type" value="Genomic_DNA"/>
</dbReference>